<dbReference type="InterPro" id="IPR006232">
    <property type="entry name" value="Suc6P_hydrolase"/>
</dbReference>
<evidence type="ECO:0000256" key="4">
    <source>
        <dbReference type="ARBA" id="ARBA00019623"/>
    </source>
</evidence>
<keyword evidence="9" id="KW-0963">Cytoplasm</keyword>
<keyword evidence="5 8" id="KW-0378">Hydrolase</keyword>
<evidence type="ECO:0000259" key="11">
    <source>
        <dbReference type="Pfam" id="PF08244"/>
    </source>
</evidence>
<dbReference type="UniPathway" id="UPA00238"/>
<dbReference type="GO" id="GO:0005985">
    <property type="term" value="P:sucrose metabolic process"/>
    <property type="evidence" value="ECO:0007669"/>
    <property type="project" value="UniProtKB-UniPathway"/>
</dbReference>
<evidence type="ECO:0000256" key="8">
    <source>
        <dbReference type="RuleBase" id="RU362110"/>
    </source>
</evidence>
<keyword evidence="6 8" id="KW-0326">Glycosidase</keyword>
<keyword evidence="13" id="KW-1185">Reference proteome</keyword>
<evidence type="ECO:0000256" key="2">
    <source>
        <dbReference type="ARBA" id="ARBA00009902"/>
    </source>
</evidence>
<dbReference type="GO" id="GO:0005737">
    <property type="term" value="C:cytoplasm"/>
    <property type="evidence" value="ECO:0007669"/>
    <property type="project" value="UniProtKB-SubCell"/>
</dbReference>
<comment type="caution">
    <text evidence="12">The sequence shown here is derived from an EMBL/GenBank/DDBJ whole genome shotgun (WGS) entry which is preliminary data.</text>
</comment>
<dbReference type="InterPro" id="IPR013189">
    <property type="entry name" value="Glyco_hydro_32_C"/>
</dbReference>
<dbReference type="InterPro" id="IPR023296">
    <property type="entry name" value="Glyco_hydro_beta-prop_sf"/>
</dbReference>
<evidence type="ECO:0000256" key="6">
    <source>
        <dbReference type="ARBA" id="ARBA00023295"/>
    </source>
</evidence>
<dbReference type="NCBIfam" id="TIGR01322">
    <property type="entry name" value="scrB_fam"/>
    <property type="match status" value="1"/>
</dbReference>
<comment type="function">
    <text evidence="9">Enables the bacterium to metabolize sucrose as a sole carbon source.</text>
</comment>
<dbReference type="EC" id="3.2.1.26" evidence="3 8"/>
<dbReference type="InterPro" id="IPR013148">
    <property type="entry name" value="Glyco_hydro_32_N"/>
</dbReference>
<dbReference type="GO" id="GO:0004564">
    <property type="term" value="F:beta-fructofuranosidase activity"/>
    <property type="evidence" value="ECO:0007669"/>
    <property type="project" value="UniProtKB-EC"/>
</dbReference>
<dbReference type="Gene3D" id="2.60.120.560">
    <property type="entry name" value="Exo-inulinase, domain 1"/>
    <property type="match status" value="1"/>
</dbReference>
<name>C4V5N1_9FIRM</name>
<comment type="pathway">
    <text evidence="1 9">Glycan biosynthesis; sucrose metabolism.</text>
</comment>
<dbReference type="InterPro" id="IPR051214">
    <property type="entry name" value="GH32_Enzymes"/>
</dbReference>
<gene>
    <name evidence="12" type="primary">sacA</name>
    <name evidence="12" type="ORF">HMPREF0908_1825</name>
</gene>
<dbReference type="InterPro" id="IPR001362">
    <property type="entry name" value="Glyco_hydro_32"/>
</dbReference>
<evidence type="ECO:0000256" key="7">
    <source>
        <dbReference type="ARBA" id="ARBA00033367"/>
    </source>
</evidence>
<comment type="catalytic activity">
    <reaction evidence="8">
        <text>Hydrolysis of terminal non-reducing beta-D-fructofuranoside residues in beta-D-fructofuranosides.</text>
        <dbReference type="EC" id="3.2.1.26"/>
    </reaction>
</comment>
<dbReference type="HOGENOM" id="CLU_001528_7_1_9"/>
<sequence length="486" mass="56082">MSVVENFDKRKIDARLAAGFPFTERLHNRFHLEMPFGLINDPNGLSYHNGWHIFYQWNPFGCTHKNKTWAHTKTRDFCTYTVPQIALWPSDAHDKDGCYSGCGTEEDGRLRILYTCNAKDAAGNRSSAQRFGTYTKAAGAVKKENIIIDGPPPGFTAHFRDPYLFTRDGVRYLIIGAQTVEERGCVLVYRETEDGWECRGELKTQLKDFGYMWECPNLLSFGDYDVLLFCPQGVPARAYDRQNLYQSGYIAGHASMDAMEMLMHGRFKELDHGFDFYAPQVMTHEGRHILIGWMGMPDREDDYPTRADGWMHSLTLPRVLTLRQGHIFSEPVRELKALRHRETERALEMARKSAYETELFDLTELLLDIEMGDVYTVAVELVYGAEKLVFRYHRLEQVMTIDRKGMRSGGRGTRSFKLYVDHTLSLRLYIDHSAVEAFFQYGEEAATIALFPQEDVHPTLRVFTDVDVIRLTGAMWELEPFRYEST</sequence>
<evidence type="ECO:0000256" key="3">
    <source>
        <dbReference type="ARBA" id="ARBA00012758"/>
    </source>
</evidence>
<reference evidence="12 13" key="1">
    <citation type="submission" date="2009-04" db="EMBL/GenBank/DDBJ databases">
        <authorList>
            <person name="Qin X."/>
            <person name="Bachman B."/>
            <person name="Battles P."/>
            <person name="Bell A."/>
            <person name="Bess C."/>
            <person name="Bickham C."/>
            <person name="Chaboub L."/>
            <person name="Chen D."/>
            <person name="Coyle M."/>
            <person name="Deiros D.R."/>
            <person name="Dinh H."/>
            <person name="Forbes L."/>
            <person name="Fowler G."/>
            <person name="Francisco L."/>
            <person name="Fu Q."/>
            <person name="Gubbala S."/>
            <person name="Hale W."/>
            <person name="Han Y."/>
            <person name="Hemphill L."/>
            <person name="Highlander S.K."/>
            <person name="Hirani K."/>
            <person name="Hogues M."/>
            <person name="Jackson L."/>
            <person name="Jakkamsetti A."/>
            <person name="Javaid M."/>
            <person name="Jiang H."/>
            <person name="Korchina V."/>
            <person name="Kovar C."/>
            <person name="Lara F."/>
            <person name="Lee S."/>
            <person name="Mata R."/>
            <person name="Mathew T."/>
            <person name="Moen C."/>
            <person name="Morales K."/>
            <person name="Munidasa M."/>
            <person name="Nazareth L."/>
            <person name="Ngo R."/>
            <person name="Nguyen L."/>
            <person name="Okwuonu G."/>
            <person name="Ongeri F."/>
            <person name="Patil S."/>
            <person name="Petrosino J."/>
            <person name="Pham C."/>
            <person name="Pham P."/>
            <person name="Pu L.-L."/>
            <person name="Puazo M."/>
            <person name="Raj R."/>
            <person name="Reid J."/>
            <person name="Rouhana J."/>
            <person name="Saada N."/>
            <person name="Shang Y."/>
            <person name="Simmons D."/>
            <person name="Thornton R."/>
            <person name="Warren J."/>
            <person name="Weissenberger G."/>
            <person name="Zhang J."/>
            <person name="Zhang L."/>
            <person name="Zhou C."/>
            <person name="Zhu D."/>
            <person name="Muzny D."/>
            <person name="Worley K."/>
            <person name="Gibbs R."/>
        </authorList>
    </citation>
    <scope>NUCLEOTIDE SEQUENCE [LARGE SCALE GENOMIC DNA]</scope>
    <source>
        <strain evidence="12 13">ATCC 43531</strain>
    </source>
</reference>
<evidence type="ECO:0000259" key="10">
    <source>
        <dbReference type="Pfam" id="PF00251"/>
    </source>
</evidence>
<dbReference type="Pfam" id="PF00251">
    <property type="entry name" value="Glyco_hydro_32N"/>
    <property type="match status" value="1"/>
</dbReference>
<dbReference type="SUPFAM" id="SSF75005">
    <property type="entry name" value="Arabinanase/levansucrase/invertase"/>
    <property type="match status" value="1"/>
</dbReference>
<proteinExistence type="inferred from homology"/>
<dbReference type="PANTHER" id="PTHR43101">
    <property type="entry name" value="BETA-FRUCTOSIDASE"/>
    <property type="match status" value="1"/>
</dbReference>
<dbReference type="eggNOG" id="COG1621">
    <property type="taxonomic scope" value="Bacteria"/>
</dbReference>
<keyword evidence="9" id="KW-0119">Carbohydrate metabolism</keyword>
<dbReference type="Pfam" id="PF08244">
    <property type="entry name" value="Glyco_hydro_32C"/>
    <property type="match status" value="1"/>
</dbReference>
<evidence type="ECO:0000256" key="5">
    <source>
        <dbReference type="ARBA" id="ARBA00022801"/>
    </source>
</evidence>
<feature type="domain" description="Glycosyl hydrolase family 32 C-terminal" evidence="11">
    <location>
        <begin position="367"/>
        <end position="456"/>
    </location>
</feature>
<dbReference type="InterPro" id="IPR013320">
    <property type="entry name" value="ConA-like_dom_sf"/>
</dbReference>
<dbReference type="CDD" id="cd18623">
    <property type="entry name" value="GH32_ScrB-like"/>
    <property type="match status" value="1"/>
</dbReference>
<dbReference type="EMBL" id="ACLA01000031">
    <property type="protein sequence ID" value="EEQ47896.1"/>
    <property type="molecule type" value="Genomic_DNA"/>
</dbReference>
<dbReference type="Proteomes" id="UP000005309">
    <property type="component" value="Unassembled WGS sequence"/>
</dbReference>
<comment type="similarity">
    <text evidence="2 8">Belongs to the glycosyl hydrolase 32 family.</text>
</comment>
<evidence type="ECO:0000256" key="9">
    <source>
        <dbReference type="RuleBase" id="RU365015"/>
    </source>
</evidence>
<evidence type="ECO:0000313" key="12">
    <source>
        <dbReference type="EMBL" id="EEQ47896.1"/>
    </source>
</evidence>
<dbReference type="SMART" id="SM00640">
    <property type="entry name" value="Glyco_32"/>
    <property type="match status" value="1"/>
</dbReference>
<dbReference type="AlphaFoldDB" id="C4V5N1"/>
<protein>
    <recommendedName>
        <fullName evidence="4 8">Sucrose-6-phosphate hydrolase</fullName>
        <ecNumber evidence="3 8">3.2.1.26</ecNumber>
    </recommendedName>
    <alternativeName>
        <fullName evidence="7 9">Invertase</fullName>
    </alternativeName>
</protein>
<accession>C4V5N1</accession>
<comment type="subcellular location">
    <subcellularLocation>
        <location evidence="9">Cytoplasm</location>
    </subcellularLocation>
</comment>
<feature type="domain" description="Glycosyl hydrolase family 32 N-terminal" evidence="10">
    <location>
        <begin position="31"/>
        <end position="331"/>
    </location>
</feature>
<dbReference type="PANTHER" id="PTHR43101:SF1">
    <property type="entry name" value="BETA-FRUCTOSIDASE"/>
    <property type="match status" value="1"/>
</dbReference>
<evidence type="ECO:0000313" key="13">
    <source>
        <dbReference type="Proteomes" id="UP000005309"/>
    </source>
</evidence>
<organism evidence="12 13">
    <name type="scientific">Selenomonas flueggei ATCC 43531</name>
    <dbReference type="NCBI Taxonomy" id="638302"/>
    <lineage>
        <taxon>Bacteria</taxon>
        <taxon>Bacillati</taxon>
        <taxon>Bacillota</taxon>
        <taxon>Negativicutes</taxon>
        <taxon>Selenomonadales</taxon>
        <taxon>Selenomonadaceae</taxon>
        <taxon>Selenomonas</taxon>
    </lineage>
</organism>
<dbReference type="SUPFAM" id="SSF49899">
    <property type="entry name" value="Concanavalin A-like lectins/glucanases"/>
    <property type="match status" value="1"/>
</dbReference>
<dbReference type="STRING" id="638302.HMPREF0908_1825"/>
<evidence type="ECO:0000256" key="1">
    <source>
        <dbReference type="ARBA" id="ARBA00004914"/>
    </source>
</evidence>
<dbReference type="Gene3D" id="2.115.10.20">
    <property type="entry name" value="Glycosyl hydrolase domain, family 43"/>
    <property type="match status" value="1"/>
</dbReference>